<evidence type="ECO:0000313" key="15">
    <source>
        <dbReference type="Proteomes" id="UP000663870"/>
    </source>
</evidence>
<dbReference type="PANTHER" id="PTHR31592">
    <property type="entry name" value="TRANSMEMBRANE PROTEIN 192"/>
    <property type="match status" value="1"/>
</dbReference>
<evidence type="ECO:0000313" key="11">
    <source>
        <dbReference type="EMBL" id="CAF1019117.1"/>
    </source>
</evidence>
<evidence type="ECO:0000313" key="8">
    <source>
        <dbReference type="EMBL" id="CAF0948452.1"/>
    </source>
</evidence>
<organism evidence="10 14">
    <name type="scientific">Rotaria sordida</name>
    <dbReference type="NCBI Taxonomy" id="392033"/>
    <lineage>
        <taxon>Eukaryota</taxon>
        <taxon>Metazoa</taxon>
        <taxon>Spiralia</taxon>
        <taxon>Gnathifera</taxon>
        <taxon>Rotifera</taxon>
        <taxon>Eurotatoria</taxon>
        <taxon>Bdelloidea</taxon>
        <taxon>Philodinida</taxon>
        <taxon>Philodinidae</taxon>
        <taxon>Rotaria</taxon>
    </lineage>
</organism>
<dbReference type="Proteomes" id="UP000663870">
    <property type="component" value="Unassembled WGS sequence"/>
</dbReference>
<dbReference type="EMBL" id="CAJNOO010000457">
    <property type="protein sequence ID" value="CAF0948452.1"/>
    <property type="molecule type" value="Genomic_DNA"/>
</dbReference>
<feature type="transmembrane region" description="Helical" evidence="7">
    <location>
        <begin position="174"/>
        <end position="198"/>
    </location>
</feature>
<dbReference type="Proteomes" id="UP000663882">
    <property type="component" value="Unassembled WGS sequence"/>
</dbReference>
<keyword evidence="15" id="KW-1185">Reference proteome</keyword>
<dbReference type="EMBL" id="CAJOBD010000093">
    <property type="protein sequence ID" value="CAF3572815.1"/>
    <property type="molecule type" value="Genomic_DNA"/>
</dbReference>
<dbReference type="Proteomes" id="UP000663864">
    <property type="component" value="Unassembled WGS sequence"/>
</dbReference>
<dbReference type="AlphaFoldDB" id="A0A814FEV8"/>
<feature type="transmembrane region" description="Helical" evidence="7">
    <location>
        <begin position="134"/>
        <end position="154"/>
    </location>
</feature>
<evidence type="ECO:0000313" key="9">
    <source>
        <dbReference type="EMBL" id="CAF0962444.1"/>
    </source>
</evidence>
<dbReference type="EMBL" id="CAJNOL010000346">
    <property type="protein sequence ID" value="CAF1019117.1"/>
    <property type="molecule type" value="Genomic_DNA"/>
</dbReference>
<dbReference type="EMBL" id="CAJNOH010000241">
    <property type="protein sequence ID" value="CAF0962444.1"/>
    <property type="molecule type" value="Genomic_DNA"/>
</dbReference>
<reference evidence="10" key="1">
    <citation type="submission" date="2021-02" db="EMBL/GenBank/DDBJ databases">
        <authorList>
            <person name="Nowell W R."/>
        </authorList>
    </citation>
    <scope>NUCLEOTIDE SEQUENCE</scope>
</reference>
<evidence type="ECO:0000256" key="6">
    <source>
        <dbReference type="ARBA" id="ARBA00023136"/>
    </source>
</evidence>
<comment type="similarity">
    <text evidence="2">Belongs to the TMEM192 family.</text>
</comment>
<dbReference type="EMBL" id="CAJNOT010000447">
    <property type="protein sequence ID" value="CAF0984825.1"/>
    <property type="molecule type" value="Genomic_DNA"/>
</dbReference>
<comment type="caution">
    <text evidence="10">The sequence shown here is derived from an EMBL/GenBank/DDBJ whole genome shotgun (WGS) entry which is preliminary data.</text>
</comment>
<feature type="transmembrane region" description="Helical" evidence="7">
    <location>
        <begin position="93"/>
        <end position="113"/>
    </location>
</feature>
<keyword evidence="4 7" id="KW-0812">Transmembrane</keyword>
<evidence type="ECO:0000313" key="13">
    <source>
        <dbReference type="EMBL" id="CAF3572815.1"/>
    </source>
</evidence>
<dbReference type="Pfam" id="PF14802">
    <property type="entry name" value="TMEM192"/>
    <property type="match status" value="1"/>
</dbReference>
<gene>
    <name evidence="13" type="ORF">JBS370_LOCUS2405</name>
    <name evidence="11" type="ORF">JXQ802_LOCUS15069</name>
    <name evidence="12" type="ORF">OTI717_LOCUS1312</name>
    <name evidence="9" type="ORF">PYM288_LOCUS12697</name>
    <name evidence="8" type="ORF">RFH988_LOCUS11492</name>
    <name evidence="10" type="ORF">ZHD862_LOCUS11702</name>
</gene>
<dbReference type="GO" id="GO:0005765">
    <property type="term" value="C:lysosomal membrane"/>
    <property type="evidence" value="ECO:0007669"/>
    <property type="project" value="TreeGrafter"/>
</dbReference>
<keyword evidence="6 7" id="KW-0472">Membrane</keyword>
<dbReference type="OrthoDB" id="6277625at2759"/>
<dbReference type="Proteomes" id="UP000663823">
    <property type="component" value="Unassembled WGS sequence"/>
</dbReference>
<proteinExistence type="inferred from homology"/>
<dbReference type="PANTHER" id="PTHR31592:SF1">
    <property type="entry name" value="TRANSMEMBRANE PROTEIN 192"/>
    <property type="match status" value="1"/>
</dbReference>
<evidence type="ECO:0000313" key="12">
    <source>
        <dbReference type="EMBL" id="CAF3494103.1"/>
    </source>
</evidence>
<feature type="transmembrane region" description="Helical" evidence="7">
    <location>
        <begin position="51"/>
        <end position="73"/>
    </location>
</feature>
<evidence type="ECO:0000256" key="2">
    <source>
        <dbReference type="ARBA" id="ARBA00006314"/>
    </source>
</evidence>
<evidence type="ECO:0000256" key="4">
    <source>
        <dbReference type="ARBA" id="ARBA00022692"/>
    </source>
</evidence>
<protein>
    <recommendedName>
        <fullName evidence="3">Transmembrane protein 192</fullName>
    </recommendedName>
</protein>
<dbReference type="Proteomes" id="UP000663836">
    <property type="component" value="Unassembled WGS sequence"/>
</dbReference>
<evidence type="ECO:0000256" key="7">
    <source>
        <dbReference type="SAM" id="Phobius"/>
    </source>
</evidence>
<dbReference type="InterPro" id="IPR029399">
    <property type="entry name" value="TMEM192"/>
</dbReference>
<dbReference type="GO" id="GO:0005770">
    <property type="term" value="C:late endosome"/>
    <property type="evidence" value="ECO:0007669"/>
    <property type="project" value="TreeGrafter"/>
</dbReference>
<comment type="subcellular location">
    <subcellularLocation>
        <location evidence="1">Membrane</location>
        <topology evidence="1">Multi-pass membrane protein</topology>
    </subcellularLocation>
</comment>
<evidence type="ECO:0000256" key="3">
    <source>
        <dbReference type="ARBA" id="ARBA00014635"/>
    </source>
</evidence>
<evidence type="ECO:0000313" key="10">
    <source>
        <dbReference type="EMBL" id="CAF0984825.1"/>
    </source>
</evidence>
<sequence>MVSLNAQHGRSVGGISFDDRSFTAADEAVHENTPLIDNLEQPYRPIRTTGFIVIHILLTITFMTSIALFPSIICPDNSYNATSVKCNNHSGYNMALYIHAGSYFVSLGFDRLYHHYQDLSRRDGYLEFYRQTRNLRRTPLFIISTGNAILVALIELLENYRDDLARLNVKLYPWHFLVILTSVEVSIILTALLWYLVLTIKFNHRRARPDATHEDLLSSFVTSQTSANEIGFRDETYRENVLEKQADLIRYLRERNEQLGRLVLNFKQQVDVQQNVRNHN</sequence>
<dbReference type="EMBL" id="CAJOAX010000053">
    <property type="protein sequence ID" value="CAF3494103.1"/>
    <property type="molecule type" value="Genomic_DNA"/>
</dbReference>
<keyword evidence="5 7" id="KW-1133">Transmembrane helix</keyword>
<accession>A0A814FEV8</accession>
<evidence type="ECO:0000313" key="14">
    <source>
        <dbReference type="Proteomes" id="UP000663864"/>
    </source>
</evidence>
<dbReference type="Proteomes" id="UP000663854">
    <property type="component" value="Unassembled WGS sequence"/>
</dbReference>
<evidence type="ECO:0000256" key="1">
    <source>
        <dbReference type="ARBA" id="ARBA00004141"/>
    </source>
</evidence>
<name>A0A814FEV8_9BILA</name>
<evidence type="ECO:0000256" key="5">
    <source>
        <dbReference type="ARBA" id="ARBA00022989"/>
    </source>
</evidence>